<sequence>MLKLYDCSTAPSPRRARMFLAEKGIEWETIEVDLRVGAQMSPDFLAVNARATVPALVTDEGDVIGENIGIAAYVEALHPNPPLLGTTPLEKARVLEWDFRCTMDGLAAIAEVLRNSSPHMKGRALPGPRNLDQIPALPERGLKRLAWFFEDIEAHLATSEFIAGDHYSMADITMTVVFDFSKWIKAQPGPDHTALHAYMASMRARPSYNL</sequence>
<protein>
    <submittedName>
        <fullName evidence="3">Glutathione S-transferase</fullName>
    </submittedName>
</protein>
<dbReference type="Pfam" id="PF00043">
    <property type="entry name" value="GST_C"/>
    <property type="match status" value="1"/>
</dbReference>
<comment type="caution">
    <text evidence="3">The sequence shown here is derived from an EMBL/GenBank/DDBJ whole genome shotgun (WGS) entry which is preliminary data.</text>
</comment>
<reference evidence="3" key="2">
    <citation type="submission" date="2020-09" db="EMBL/GenBank/DDBJ databases">
        <authorList>
            <person name="Sun Q."/>
            <person name="Kim S."/>
        </authorList>
    </citation>
    <scope>NUCLEOTIDE SEQUENCE</scope>
    <source>
        <strain evidence="3">KCTC 32513</strain>
    </source>
</reference>
<feature type="domain" description="GST C-terminal" evidence="2">
    <location>
        <begin position="87"/>
        <end position="210"/>
    </location>
</feature>
<evidence type="ECO:0000313" key="4">
    <source>
        <dbReference type="Proteomes" id="UP000634004"/>
    </source>
</evidence>
<evidence type="ECO:0000313" key="3">
    <source>
        <dbReference type="EMBL" id="GHA90578.1"/>
    </source>
</evidence>
<organism evidence="3 4">
    <name type="scientific">Algimonas arctica</name>
    <dbReference type="NCBI Taxonomy" id="1479486"/>
    <lineage>
        <taxon>Bacteria</taxon>
        <taxon>Pseudomonadati</taxon>
        <taxon>Pseudomonadota</taxon>
        <taxon>Alphaproteobacteria</taxon>
        <taxon>Maricaulales</taxon>
        <taxon>Robiginitomaculaceae</taxon>
        <taxon>Algimonas</taxon>
    </lineage>
</organism>
<dbReference type="AlphaFoldDB" id="A0A8J3G1X1"/>
<name>A0A8J3G1X1_9PROT</name>
<dbReference type="InterPro" id="IPR010987">
    <property type="entry name" value="Glutathione-S-Trfase_C-like"/>
</dbReference>
<dbReference type="Proteomes" id="UP000634004">
    <property type="component" value="Unassembled WGS sequence"/>
</dbReference>
<dbReference type="RefSeq" id="WP_189496445.1">
    <property type="nucleotide sequence ID" value="NZ_BMZH01000004.1"/>
</dbReference>
<evidence type="ECO:0000259" key="1">
    <source>
        <dbReference type="PROSITE" id="PS50404"/>
    </source>
</evidence>
<dbReference type="SFLD" id="SFLDG00358">
    <property type="entry name" value="Main_(cytGST)"/>
    <property type="match status" value="1"/>
</dbReference>
<dbReference type="Pfam" id="PF13409">
    <property type="entry name" value="GST_N_2"/>
    <property type="match status" value="1"/>
</dbReference>
<dbReference type="PROSITE" id="PS50404">
    <property type="entry name" value="GST_NTER"/>
    <property type="match status" value="1"/>
</dbReference>
<gene>
    <name evidence="3" type="ORF">GCM10009069_11930</name>
</gene>
<reference evidence="3" key="1">
    <citation type="journal article" date="2014" name="Int. J. Syst. Evol. Microbiol.">
        <title>Complete genome sequence of Corynebacterium casei LMG S-19264T (=DSM 44701T), isolated from a smear-ripened cheese.</title>
        <authorList>
            <consortium name="US DOE Joint Genome Institute (JGI-PGF)"/>
            <person name="Walter F."/>
            <person name="Albersmeier A."/>
            <person name="Kalinowski J."/>
            <person name="Ruckert C."/>
        </authorList>
    </citation>
    <scope>NUCLEOTIDE SEQUENCE</scope>
    <source>
        <strain evidence="3">KCTC 32513</strain>
    </source>
</reference>
<dbReference type="PANTHER" id="PTHR44051:SF8">
    <property type="entry name" value="GLUTATHIONE S-TRANSFERASE GSTA"/>
    <property type="match status" value="1"/>
</dbReference>
<dbReference type="InterPro" id="IPR036282">
    <property type="entry name" value="Glutathione-S-Trfase_C_sf"/>
</dbReference>
<feature type="domain" description="GST N-terminal" evidence="1">
    <location>
        <begin position="1"/>
        <end position="82"/>
    </location>
</feature>
<dbReference type="InterPro" id="IPR004046">
    <property type="entry name" value="GST_C"/>
</dbReference>
<dbReference type="SFLD" id="SFLDS00019">
    <property type="entry name" value="Glutathione_Transferase_(cytos"/>
    <property type="match status" value="1"/>
</dbReference>
<dbReference type="SUPFAM" id="SSF52833">
    <property type="entry name" value="Thioredoxin-like"/>
    <property type="match status" value="1"/>
</dbReference>
<dbReference type="PANTHER" id="PTHR44051">
    <property type="entry name" value="GLUTATHIONE S-TRANSFERASE-RELATED"/>
    <property type="match status" value="1"/>
</dbReference>
<keyword evidence="4" id="KW-1185">Reference proteome</keyword>
<dbReference type="Gene3D" id="3.40.30.10">
    <property type="entry name" value="Glutaredoxin"/>
    <property type="match status" value="1"/>
</dbReference>
<dbReference type="InterPro" id="IPR004045">
    <property type="entry name" value="Glutathione_S-Trfase_N"/>
</dbReference>
<dbReference type="PROSITE" id="PS50405">
    <property type="entry name" value="GST_CTER"/>
    <property type="match status" value="1"/>
</dbReference>
<dbReference type="InterPro" id="IPR034345">
    <property type="entry name" value="Gtt2-like_N"/>
</dbReference>
<dbReference type="InterPro" id="IPR036249">
    <property type="entry name" value="Thioredoxin-like_sf"/>
</dbReference>
<accession>A0A8J3G1X1</accession>
<dbReference type="EMBL" id="BMZH01000004">
    <property type="protein sequence ID" value="GHA90578.1"/>
    <property type="molecule type" value="Genomic_DNA"/>
</dbReference>
<dbReference type="Gene3D" id="1.20.1050.10">
    <property type="match status" value="1"/>
</dbReference>
<dbReference type="CDD" id="cd03051">
    <property type="entry name" value="GST_N_GTT2_like"/>
    <property type="match status" value="1"/>
</dbReference>
<proteinExistence type="predicted"/>
<evidence type="ECO:0000259" key="2">
    <source>
        <dbReference type="PROSITE" id="PS50405"/>
    </source>
</evidence>
<dbReference type="InterPro" id="IPR040079">
    <property type="entry name" value="Glutathione_S-Trfase"/>
</dbReference>
<dbReference type="SUPFAM" id="SSF47616">
    <property type="entry name" value="GST C-terminal domain-like"/>
    <property type="match status" value="1"/>
</dbReference>